<feature type="transmembrane region" description="Helical" evidence="1">
    <location>
        <begin position="129"/>
        <end position="147"/>
    </location>
</feature>
<keyword evidence="1" id="KW-0812">Transmembrane</keyword>
<evidence type="ECO:0000313" key="3">
    <source>
        <dbReference type="Proteomes" id="UP000319342"/>
    </source>
</evidence>
<keyword evidence="1" id="KW-1133">Transmembrane helix</keyword>
<dbReference type="Proteomes" id="UP000319342">
    <property type="component" value="Chromosome"/>
</dbReference>
<feature type="transmembrane region" description="Helical" evidence="1">
    <location>
        <begin position="97"/>
        <end position="123"/>
    </location>
</feature>
<feature type="transmembrane region" description="Helical" evidence="1">
    <location>
        <begin position="61"/>
        <end position="85"/>
    </location>
</feature>
<keyword evidence="1" id="KW-0472">Membrane</keyword>
<name>A0A518D527_9BACT</name>
<reference evidence="2 3" key="1">
    <citation type="submission" date="2019-02" db="EMBL/GenBank/DDBJ databases">
        <title>Deep-cultivation of Planctomycetes and their phenomic and genomic characterization uncovers novel biology.</title>
        <authorList>
            <person name="Wiegand S."/>
            <person name="Jogler M."/>
            <person name="Boedeker C."/>
            <person name="Pinto D."/>
            <person name="Vollmers J."/>
            <person name="Rivas-Marin E."/>
            <person name="Kohn T."/>
            <person name="Peeters S.H."/>
            <person name="Heuer A."/>
            <person name="Rast P."/>
            <person name="Oberbeckmann S."/>
            <person name="Bunk B."/>
            <person name="Jeske O."/>
            <person name="Meyerdierks A."/>
            <person name="Storesund J.E."/>
            <person name="Kallscheuer N."/>
            <person name="Luecker S."/>
            <person name="Lage O.M."/>
            <person name="Pohl T."/>
            <person name="Merkel B.J."/>
            <person name="Hornburger P."/>
            <person name="Mueller R.-W."/>
            <person name="Bruemmer F."/>
            <person name="Labrenz M."/>
            <person name="Spormann A.M."/>
            <person name="Op den Camp H."/>
            <person name="Overmann J."/>
            <person name="Amann R."/>
            <person name="Jetten M.S.M."/>
            <person name="Mascher T."/>
            <person name="Medema M.H."/>
            <person name="Devos D.P."/>
            <person name="Kaster A.-K."/>
            <person name="Ovreas L."/>
            <person name="Rohde M."/>
            <person name="Galperin M.Y."/>
            <person name="Jogler C."/>
        </authorList>
    </citation>
    <scope>NUCLEOTIDE SEQUENCE [LARGE SCALE GENOMIC DNA]</scope>
    <source>
        <strain evidence="2 3">Pla163</strain>
    </source>
</reference>
<feature type="transmembrane region" description="Helical" evidence="1">
    <location>
        <begin position="20"/>
        <end position="41"/>
    </location>
</feature>
<proteinExistence type="predicted"/>
<organism evidence="2 3">
    <name type="scientific">Rohdeia mirabilis</name>
    <dbReference type="NCBI Taxonomy" id="2528008"/>
    <lineage>
        <taxon>Bacteria</taxon>
        <taxon>Pseudomonadati</taxon>
        <taxon>Planctomycetota</taxon>
        <taxon>Planctomycetia</taxon>
        <taxon>Planctomycetia incertae sedis</taxon>
        <taxon>Rohdeia</taxon>
    </lineage>
</organism>
<keyword evidence="3" id="KW-1185">Reference proteome</keyword>
<accession>A0A518D527</accession>
<dbReference type="AlphaFoldDB" id="A0A518D527"/>
<evidence type="ECO:0000256" key="1">
    <source>
        <dbReference type="SAM" id="Phobius"/>
    </source>
</evidence>
<evidence type="ECO:0000313" key="2">
    <source>
        <dbReference type="EMBL" id="QDU86582.1"/>
    </source>
</evidence>
<dbReference type="RefSeq" id="WP_145192093.1">
    <property type="nucleotide sequence ID" value="NZ_CP036290.1"/>
</dbReference>
<gene>
    <name evidence="2" type="ORF">Pla163_37330</name>
</gene>
<dbReference type="EMBL" id="CP036290">
    <property type="protein sequence ID" value="QDU86582.1"/>
    <property type="molecule type" value="Genomic_DNA"/>
</dbReference>
<protein>
    <submittedName>
        <fullName evidence="2">Uncharacterized protein</fullName>
    </submittedName>
</protein>
<sequence>MKNDLGVQIEPAQLKTLRTIGLALASGAVLFATIATALPFISGGAPAPSDVEPDTGVVQVLSMVHGFLFMTTIVMAAAMPSILAAKVTPQQAHAPYILRWALVEGPALFGSVIVLLAGLGGVLPGESMYYLNLVSTVAMVTFVLTDLGRLKG</sequence>